<evidence type="ECO:0000313" key="3">
    <source>
        <dbReference type="Proteomes" id="UP000663846"/>
    </source>
</evidence>
<gene>
    <name evidence="2" type="ORF">RDB_LOCUS12619</name>
</gene>
<evidence type="ECO:0000313" key="2">
    <source>
        <dbReference type="EMBL" id="CAE6353024.1"/>
    </source>
</evidence>
<evidence type="ECO:0000256" key="1">
    <source>
        <dbReference type="SAM" id="MobiDB-lite"/>
    </source>
</evidence>
<feature type="compositionally biased region" description="Basic and acidic residues" evidence="1">
    <location>
        <begin position="111"/>
        <end position="131"/>
    </location>
</feature>
<accession>A0A8H3A147</accession>
<comment type="caution">
    <text evidence="2">The sequence shown here is derived from an EMBL/GenBank/DDBJ whole genome shotgun (WGS) entry which is preliminary data.</text>
</comment>
<name>A0A8H3A147_9AGAM</name>
<feature type="region of interest" description="Disordered" evidence="1">
    <location>
        <begin position="98"/>
        <end position="131"/>
    </location>
</feature>
<dbReference type="Proteomes" id="UP000663846">
    <property type="component" value="Unassembled WGS sequence"/>
</dbReference>
<protein>
    <submittedName>
        <fullName evidence="2">Uncharacterized protein</fullName>
    </submittedName>
</protein>
<organism evidence="2 3">
    <name type="scientific">Rhizoctonia solani</name>
    <dbReference type="NCBI Taxonomy" id="456999"/>
    <lineage>
        <taxon>Eukaryota</taxon>
        <taxon>Fungi</taxon>
        <taxon>Dikarya</taxon>
        <taxon>Basidiomycota</taxon>
        <taxon>Agaricomycotina</taxon>
        <taxon>Agaricomycetes</taxon>
        <taxon>Cantharellales</taxon>
        <taxon>Ceratobasidiaceae</taxon>
        <taxon>Rhizoctonia</taxon>
    </lineage>
</organism>
<sequence>MAGLQNPIEFDDITFLHDLDRMVQRYPALEGVRRDAINALQAHLSNKKRLFVEEECPKALDSTIRLRKERSKTDIELEFGKRFKDLWEDLWKDVRSAMDHEPKQPSITRIESVEQVRHGYRPEGEPPPERS</sequence>
<dbReference type="EMBL" id="CAJMWS010000066">
    <property type="protein sequence ID" value="CAE6353024.1"/>
    <property type="molecule type" value="Genomic_DNA"/>
</dbReference>
<dbReference type="AlphaFoldDB" id="A0A8H3A147"/>
<reference evidence="2" key="1">
    <citation type="submission" date="2021-01" db="EMBL/GenBank/DDBJ databases">
        <authorList>
            <person name="Kaushik A."/>
        </authorList>
    </citation>
    <scope>NUCLEOTIDE SEQUENCE</scope>
    <source>
        <strain evidence="2">AG1-1C</strain>
    </source>
</reference>
<proteinExistence type="predicted"/>